<keyword evidence="4" id="KW-1185">Reference proteome</keyword>
<proteinExistence type="predicted"/>
<evidence type="ECO:0000313" key="3">
    <source>
        <dbReference type="EMBL" id="TKS54017.1"/>
    </source>
</evidence>
<evidence type="ECO:0000313" key="4">
    <source>
        <dbReference type="Proteomes" id="UP000298681"/>
    </source>
</evidence>
<reference evidence="3 4" key="1">
    <citation type="submission" date="2019-01" db="EMBL/GenBank/DDBJ databases">
        <authorList>
            <person name="Zhang S."/>
        </authorList>
    </citation>
    <scope>NUCLEOTIDE SEQUENCE [LARGE SCALE GENOMIC DNA]</scope>
    <source>
        <strain evidence="3 4">1626</strain>
    </source>
</reference>
<gene>
    <name evidence="3" type="ORF">E4582_04010</name>
</gene>
<keyword evidence="2" id="KW-0472">Membrane</keyword>
<comment type="caution">
    <text evidence="3">The sequence shown here is derived from an EMBL/GenBank/DDBJ whole genome shotgun (WGS) entry which is preliminary data.</text>
</comment>
<dbReference type="RefSeq" id="WP_134673398.1">
    <property type="nucleotide sequence ID" value="NZ_SPUH01000001.1"/>
</dbReference>
<sequence length="154" mass="16653">MTTTSDREGGAAPDPDGFATVRFGRRHPAAGRREPEPLRFRDVFAAVLLALCVFSIAQGLIVWYVVSTELERMQREMATFVESMEPAWTQTPAELHTPRARGRASAHAPPLPGYPGPVTAKANGASHACAGGRTVRRLPNGWEDVGGRCRATSQ</sequence>
<evidence type="ECO:0000256" key="1">
    <source>
        <dbReference type="SAM" id="MobiDB-lite"/>
    </source>
</evidence>
<name>A0A4Z1RH55_9GAMM</name>
<feature type="region of interest" description="Disordered" evidence="1">
    <location>
        <begin position="1"/>
        <end position="22"/>
    </location>
</feature>
<keyword evidence="2" id="KW-0812">Transmembrane</keyword>
<feature type="transmembrane region" description="Helical" evidence="2">
    <location>
        <begin position="43"/>
        <end position="66"/>
    </location>
</feature>
<keyword evidence="2" id="KW-1133">Transmembrane helix</keyword>
<accession>A0A4Z1RH55</accession>
<evidence type="ECO:0000256" key="2">
    <source>
        <dbReference type="SAM" id="Phobius"/>
    </source>
</evidence>
<dbReference type="Proteomes" id="UP000298681">
    <property type="component" value="Unassembled WGS sequence"/>
</dbReference>
<organism evidence="3 4">
    <name type="scientific">Luteimonas yindakuii</name>
    <dbReference type="NCBI Taxonomy" id="2565782"/>
    <lineage>
        <taxon>Bacteria</taxon>
        <taxon>Pseudomonadati</taxon>
        <taxon>Pseudomonadota</taxon>
        <taxon>Gammaproteobacteria</taxon>
        <taxon>Lysobacterales</taxon>
        <taxon>Lysobacteraceae</taxon>
        <taxon>Luteimonas</taxon>
    </lineage>
</organism>
<dbReference type="EMBL" id="SPUH01000001">
    <property type="protein sequence ID" value="TKS54017.1"/>
    <property type="molecule type" value="Genomic_DNA"/>
</dbReference>
<protein>
    <submittedName>
        <fullName evidence="3">Uncharacterized protein</fullName>
    </submittedName>
</protein>
<dbReference type="AlphaFoldDB" id="A0A4Z1RH55"/>